<gene>
    <name evidence="2" type="ORF">IWQ60_006538</name>
</gene>
<feature type="transmembrane region" description="Helical" evidence="1">
    <location>
        <begin position="403"/>
        <end position="421"/>
    </location>
</feature>
<comment type="caution">
    <text evidence="2">The sequence shown here is derived from an EMBL/GenBank/DDBJ whole genome shotgun (WGS) entry which is preliminary data.</text>
</comment>
<keyword evidence="1" id="KW-0472">Membrane</keyword>
<keyword evidence="1" id="KW-0812">Transmembrane</keyword>
<reference evidence="2" key="1">
    <citation type="submission" date="2022-07" db="EMBL/GenBank/DDBJ databases">
        <title>Phylogenomic reconstructions and comparative analyses of Kickxellomycotina fungi.</title>
        <authorList>
            <person name="Reynolds N.K."/>
            <person name="Stajich J.E."/>
            <person name="Barry K."/>
            <person name="Grigoriev I.V."/>
            <person name="Crous P."/>
            <person name="Smith M.E."/>
        </authorList>
    </citation>
    <scope>NUCLEOTIDE SEQUENCE</scope>
    <source>
        <strain evidence="2">RSA 861</strain>
    </source>
</reference>
<protein>
    <submittedName>
        <fullName evidence="2">Uncharacterized protein</fullName>
    </submittedName>
</protein>
<evidence type="ECO:0000313" key="3">
    <source>
        <dbReference type="Proteomes" id="UP001150569"/>
    </source>
</evidence>
<sequence>MDSDSRGPPFYLTFPTDPGEFTTAVSLPSEAVTYDYHAHPYEVLVHGDEPGPAYGTSIAADGLTITTATSGPVLATPTRPAGLLGLDSDTPVTEEAFNPHWEDMMNLRQANVTLRLSRAWSEPDSVVTEQSRLLTDGEGVSRRNSTYSSLAAARAHEGPSRYAARVTAWTDASWKRFLVLQLCPVILVVAWFSVPIPVDVVGTDEAPAPGHPAKMNFWFFLLFYYGLYNAVALMLVNQVFRIYALNWWPQSMNAFTANLTTWLTTLAVGAVIYRSTLNLETYTLTWVLLTLTTLLLPVLVSLVVLRSQNRNRHRHVLTEFQKIFLAQTEWRTPSSYRRFLWFAAALSITYAALLAGEYLAYLFLSTLPHNWLAGLLYVYSWVVTVSVLDWVAEWIIEVKIRSWPLIMIYRHYFTLIYFIFYRSLFARLRSLDQFVLVQLGSSLWIVFIYPLRMSRTVHRLLVRLFGIERSYEDYTKQISRTFFLRNYAENLTMMTFLAAVLILHYGPNARFYPYFGFQATPHDGNPEYQYTLSLTLWASTAVWLSELAVSFVTRHIVWLVYGHAIGHDASKDFQRYPEMALAMALVSVHVLQDMLLALIHIDFT</sequence>
<evidence type="ECO:0000313" key="2">
    <source>
        <dbReference type="EMBL" id="KAJ1922417.1"/>
    </source>
</evidence>
<organism evidence="2 3">
    <name type="scientific">Tieghemiomyces parasiticus</name>
    <dbReference type="NCBI Taxonomy" id="78921"/>
    <lineage>
        <taxon>Eukaryota</taxon>
        <taxon>Fungi</taxon>
        <taxon>Fungi incertae sedis</taxon>
        <taxon>Zoopagomycota</taxon>
        <taxon>Kickxellomycotina</taxon>
        <taxon>Dimargaritomycetes</taxon>
        <taxon>Dimargaritales</taxon>
        <taxon>Dimargaritaceae</taxon>
        <taxon>Tieghemiomyces</taxon>
    </lineage>
</organism>
<feature type="transmembrane region" description="Helical" evidence="1">
    <location>
        <begin position="218"/>
        <end position="240"/>
    </location>
</feature>
<evidence type="ECO:0000256" key="1">
    <source>
        <dbReference type="SAM" id="Phobius"/>
    </source>
</evidence>
<feature type="transmembrane region" description="Helical" evidence="1">
    <location>
        <begin position="487"/>
        <end position="506"/>
    </location>
</feature>
<keyword evidence="3" id="KW-1185">Reference proteome</keyword>
<dbReference type="Proteomes" id="UP001150569">
    <property type="component" value="Unassembled WGS sequence"/>
</dbReference>
<proteinExistence type="predicted"/>
<feature type="transmembrane region" description="Helical" evidence="1">
    <location>
        <begin position="339"/>
        <end position="364"/>
    </location>
</feature>
<keyword evidence="1" id="KW-1133">Transmembrane helix</keyword>
<accession>A0A9W8A451</accession>
<feature type="transmembrane region" description="Helical" evidence="1">
    <location>
        <begin position="581"/>
        <end position="601"/>
    </location>
</feature>
<feature type="transmembrane region" description="Helical" evidence="1">
    <location>
        <begin position="252"/>
        <end position="273"/>
    </location>
</feature>
<dbReference type="InterPro" id="IPR039966">
    <property type="entry name" value="C553.12c"/>
</dbReference>
<feature type="transmembrane region" description="Helical" evidence="1">
    <location>
        <begin position="177"/>
        <end position="198"/>
    </location>
</feature>
<feature type="transmembrane region" description="Helical" evidence="1">
    <location>
        <begin position="370"/>
        <end position="391"/>
    </location>
</feature>
<dbReference type="PANTHER" id="PTHR40467">
    <property type="match status" value="1"/>
</dbReference>
<dbReference type="PANTHER" id="PTHR40467:SF1">
    <property type="match status" value="1"/>
</dbReference>
<feature type="transmembrane region" description="Helical" evidence="1">
    <location>
        <begin position="536"/>
        <end position="561"/>
    </location>
</feature>
<dbReference type="OrthoDB" id="5541877at2759"/>
<feature type="transmembrane region" description="Helical" evidence="1">
    <location>
        <begin position="285"/>
        <end position="305"/>
    </location>
</feature>
<name>A0A9W8A451_9FUNG</name>
<dbReference type="AlphaFoldDB" id="A0A9W8A451"/>
<feature type="transmembrane region" description="Helical" evidence="1">
    <location>
        <begin position="433"/>
        <end position="451"/>
    </location>
</feature>
<dbReference type="EMBL" id="JANBPT010000396">
    <property type="protein sequence ID" value="KAJ1922417.1"/>
    <property type="molecule type" value="Genomic_DNA"/>
</dbReference>